<dbReference type="OrthoDB" id="9810847at2"/>
<feature type="transmembrane region" description="Helical" evidence="1">
    <location>
        <begin position="101"/>
        <end position="122"/>
    </location>
</feature>
<feature type="transmembrane region" description="Helical" evidence="1">
    <location>
        <begin position="32"/>
        <end position="51"/>
    </location>
</feature>
<dbReference type="PANTHER" id="PTHR37309:SF1">
    <property type="entry name" value="SLR0284 PROTEIN"/>
    <property type="match status" value="1"/>
</dbReference>
<accession>A0A6H9WR99</accession>
<protein>
    <submittedName>
        <fullName evidence="2">Phage holin family protein</fullName>
    </submittedName>
</protein>
<dbReference type="PANTHER" id="PTHR37309">
    <property type="entry name" value="SLR0284 PROTEIN"/>
    <property type="match status" value="1"/>
</dbReference>
<evidence type="ECO:0000256" key="1">
    <source>
        <dbReference type="SAM" id="Phobius"/>
    </source>
</evidence>
<sequence>MRFLLSIVVNAVALWLTTLILGGVRVEPYADTVVALVVTYVLLGVIWGVVNATIGSLIRLVGFCFYVITLGLIALVVNGFLFWIVAWVSELMGFGLAVDNFWWAIGAAIVMSILTAILGGIAKRLTDRRSSADRSSKER</sequence>
<keyword evidence="1" id="KW-1133">Transmembrane helix</keyword>
<organism evidence="2 3">
    <name type="scientific">Pseudoclavibacter endophyticus</name>
    <dbReference type="NCBI Taxonomy" id="1778590"/>
    <lineage>
        <taxon>Bacteria</taxon>
        <taxon>Bacillati</taxon>
        <taxon>Actinomycetota</taxon>
        <taxon>Actinomycetes</taxon>
        <taxon>Micrococcales</taxon>
        <taxon>Microbacteriaceae</taxon>
        <taxon>Pseudoclavibacter</taxon>
    </lineage>
</organism>
<dbReference type="InterPro" id="IPR007165">
    <property type="entry name" value="Phage_holin_4_2"/>
</dbReference>
<dbReference type="Pfam" id="PF04020">
    <property type="entry name" value="Phage_holin_4_2"/>
    <property type="match status" value="1"/>
</dbReference>
<keyword evidence="1" id="KW-0812">Transmembrane</keyword>
<evidence type="ECO:0000313" key="2">
    <source>
        <dbReference type="EMBL" id="KAB1648860.1"/>
    </source>
</evidence>
<reference evidence="2 3" key="1">
    <citation type="submission" date="2019-09" db="EMBL/GenBank/DDBJ databases">
        <title>Phylogeny of genus Pseudoclavibacter and closely related genus.</title>
        <authorList>
            <person name="Li Y."/>
        </authorList>
    </citation>
    <scope>NUCLEOTIDE SEQUENCE [LARGE SCALE GENOMIC DNA]</scope>
    <source>
        <strain evidence="2 3">EGI 60007</strain>
    </source>
</reference>
<proteinExistence type="predicted"/>
<keyword evidence="3" id="KW-1185">Reference proteome</keyword>
<keyword evidence="1" id="KW-0472">Membrane</keyword>
<dbReference type="RefSeq" id="WP_158027414.1">
    <property type="nucleotide sequence ID" value="NZ_BMHG01000001.1"/>
</dbReference>
<evidence type="ECO:0000313" key="3">
    <source>
        <dbReference type="Proteomes" id="UP000431744"/>
    </source>
</evidence>
<feature type="transmembrane region" description="Helical" evidence="1">
    <location>
        <begin position="63"/>
        <end position="89"/>
    </location>
</feature>
<dbReference type="AlphaFoldDB" id="A0A6H9WR99"/>
<name>A0A6H9WR99_9MICO</name>
<gene>
    <name evidence="2" type="ORF">F8O04_00705</name>
</gene>
<dbReference type="Proteomes" id="UP000431744">
    <property type="component" value="Unassembled WGS sequence"/>
</dbReference>
<comment type="caution">
    <text evidence="2">The sequence shown here is derived from an EMBL/GenBank/DDBJ whole genome shotgun (WGS) entry which is preliminary data.</text>
</comment>
<dbReference type="EMBL" id="WBJY01000001">
    <property type="protein sequence ID" value="KAB1648860.1"/>
    <property type="molecule type" value="Genomic_DNA"/>
</dbReference>